<feature type="chain" id="PRO_5004292031" evidence="2">
    <location>
        <begin position="26"/>
        <end position="120"/>
    </location>
</feature>
<sequence>MWEAKVMKYFSAAFFVSLMSLPCSAESDWLMKLDLDSPIESKNYVTQQPADSNPNALRSLDLVNPRPMRSKDAKENSILPGFEFELREKVKQLLLRPESKPARKRPAKRPNRATRNEEWL</sequence>
<dbReference type="KEGG" id="rba:RB4794"/>
<dbReference type="PATRIC" id="fig|243090.15.peg.2268"/>
<keyword evidence="2" id="KW-0732">Signal</keyword>
<dbReference type="AlphaFoldDB" id="Q7UH80"/>
<gene>
    <name evidence="3" type="ordered locus">RB4794</name>
</gene>
<feature type="compositionally biased region" description="Basic residues" evidence="1">
    <location>
        <begin position="102"/>
        <end position="112"/>
    </location>
</feature>
<protein>
    <submittedName>
        <fullName evidence="3">Uncharacterized protein</fullName>
    </submittedName>
</protein>
<dbReference type="Proteomes" id="UP000001025">
    <property type="component" value="Chromosome"/>
</dbReference>
<feature type="compositionally biased region" description="Polar residues" evidence="1">
    <location>
        <begin position="45"/>
        <end position="56"/>
    </location>
</feature>
<dbReference type="EMBL" id="BX294141">
    <property type="protein sequence ID" value="CAD78096.1"/>
    <property type="molecule type" value="Genomic_DNA"/>
</dbReference>
<accession>Q7UH80</accession>
<feature type="region of interest" description="Disordered" evidence="1">
    <location>
        <begin position="95"/>
        <end position="120"/>
    </location>
</feature>
<dbReference type="InParanoid" id="Q7UH80"/>
<dbReference type="EnsemblBacteria" id="CAD78096">
    <property type="protein sequence ID" value="CAD78096"/>
    <property type="gene ID" value="RB4794"/>
</dbReference>
<name>Q7UH80_RHOBA</name>
<evidence type="ECO:0000256" key="2">
    <source>
        <dbReference type="SAM" id="SignalP"/>
    </source>
</evidence>
<evidence type="ECO:0000313" key="4">
    <source>
        <dbReference type="Proteomes" id="UP000001025"/>
    </source>
</evidence>
<dbReference type="STRING" id="243090.RB4794"/>
<proteinExistence type="predicted"/>
<organism evidence="3 4">
    <name type="scientific">Rhodopirellula baltica (strain DSM 10527 / NCIMB 13988 / SH1)</name>
    <dbReference type="NCBI Taxonomy" id="243090"/>
    <lineage>
        <taxon>Bacteria</taxon>
        <taxon>Pseudomonadati</taxon>
        <taxon>Planctomycetota</taxon>
        <taxon>Planctomycetia</taxon>
        <taxon>Pirellulales</taxon>
        <taxon>Pirellulaceae</taxon>
        <taxon>Rhodopirellula</taxon>
    </lineage>
</organism>
<evidence type="ECO:0000256" key="1">
    <source>
        <dbReference type="SAM" id="MobiDB-lite"/>
    </source>
</evidence>
<feature type="region of interest" description="Disordered" evidence="1">
    <location>
        <begin position="45"/>
        <end position="75"/>
    </location>
</feature>
<dbReference type="HOGENOM" id="CLU_2047874_0_0_0"/>
<feature type="signal peptide" evidence="2">
    <location>
        <begin position="1"/>
        <end position="25"/>
    </location>
</feature>
<evidence type="ECO:0000313" key="3">
    <source>
        <dbReference type="EMBL" id="CAD78096.1"/>
    </source>
</evidence>
<reference evidence="3 4" key="1">
    <citation type="journal article" date="2003" name="Proc. Natl. Acad. Sci. U.S.A.">
        <title>Complete genome sequence of the marine planctomycete Pirellula sp. strain 1.</title>
        <authorList>
            <person name="Gloeckner F.O."/>
            <person name="Kube M."/>
            <person name="Bauer M."/>
            <person name="Teeling H."/>
            <person name="Lombardot T."/>
            <person name="Ludwig W."/>
            <person name="Gade D."/>
            <person name="Beck A."/>
            <person name="Borzym K."/>
            <person name="Heitmann K."/>
            <person name="Rabus R."/>
            <person name="Schlesner H."/>
            <person name="Amann R."/>
            <person name="Reinhardt R."/>
        </authorList>
    </citation>
    <scope>NUCLEOTIDE SEQUENCE [LARGE SCALE GENOMIC DNA]</scope>
    <source>
        <strain evidence="4">DSM 10527 / NCIMB 13988 / SH1</strain>
    </source>
</reference>
<keyword evidence="4" id="KW-1185">Reference proteome</keyword>
<dbReference type="OrthoDB" id="9961732at2"/>